<dbReference type="Gene3D" id="2.40.50.100">
    <property type="match status" value="1"/>
</dbReference>
<dbReference type="EMBL" id="CAJPIN010066317">
    <property type="protein sequence ID" value="CAG2067294.1"/>
    <property type="molecule type" value="Genomic_DNA"/>
</dbReference>
<dbReference type="Proteomes" id="UP001153148">
    <property type="component" value="Unassembled WGS sequence"/>
</dbReference>
<proteinExistence type="predicted"/>
<dbReference type="Pfam" id="PF01597">
    <property type="entry name" value="GCV_H"/>
    <property type="match status" value="1"/>
</dbReference>
<accession>A0ABN7PJM0</accession>
<sequence length="139" mass="15603">MVLCCRMVAKTRQVTGISFQFLNSLQQHSGKVHCTTLKYIRSIGTTKCLGAFKYSDKHEWVKMEGNVGTIGITHYAQVSKPPTPSRSLMTACQDSVSDPIQRPTDSKIKLRLPNRFNFIVNKRCLDSKAVNSPNLISEQ</sequence>
<keyword evidence="2" id="KW-1185">Reference proteome</keyword>
<organism evidence="1 2">
    <name type="scientific">Timema podura</name>
    <name type="common">Walking stick</name>
    <dbReference type="NCBI Taxonomy" id="61482"/>
    <lineage>
        <taxon>Eukaryota</taxon>
        <taxon>Metazoa</taxon>
        <taxon>Ecdysozoa</taxon>
        <taxon>Arthropoda</taxon>
        <taxon>Hexapoda</taxon>
        <taxon>Insecta</taxon>
        <taxon>Pterygota</taxon>
        <taxon>Neoptera</taxon>
        <taxon>Polyneoptera</taxon>
        <taxon>Phasmatodea</taxon>
        <taxon>Timematodea</taxon>
        <taxon>Timematoidea</taxon>
        <taxon>Timematidae</taxon>
        <taxon>Timema</taxon>
    </lineage>
</organism>
<evidence type="ECO:0000313" key="1">
    <source>
        <dbReference type="EMBL" id="CAG2067294.1"/>
    </source>
</evidence>
<name>A0ABN7PJM0_TIMPD</name>
<gene>
    <name evidence="1" type="ORF">TPAB3V08_LOCUS14237</name>
</gene>
<evidence type="ECO:0000313" key="2">
    <source>
        <dbReference type="Proteomes" id="UP001153148"/>
    </source>
</evidence>
<protein>
    <submittedName>
        <fullName evidence="1">Uncharacterized protein</fullName>
    </submittedName>
</protein>
<comment type="caution">
    <text evidence="1">The sequence shown here is derived from an EMBL/GenBank/DDBJ whole genome shotgun (WGS) entry which is preliminary data.</text>
</comment>
<dbReference type="InterPro" id="IPR033753">
    <property type="entry name" value="GCV_H/Fam206"/>
</dbReference>
<reference evidence="1" key="1">
    <citation type="submission" date="2021-03" db="EMBL/GenBank/DDBJ databases">
        <authorList>
            <person name="Tran Van P."/>
        </authorList>
    </citation>
    <scope>NUCLEOTIDE SEQUENCE</scope>
</reference>